<dbReference type="CDD" id="cd02966">
    <property type="entry name" value="TlpA_like_family"/>
    <property type="match status" value="1"/>
</dbReference>
<dbReference type="PROSITE" id="PS51352">
    <property type="entry name" value="THIOREDOXIN_2"/>
    <property type="match status" value="1"/>
</dbReference>
<dbReference type="Pfam" id="PF08534">
    <property type="entry name" value="Redoxin"/>
    <property type="match status" value="1"/>
</dbReference>
<feature type="domain" description="Thioredoxin" evidence="5">
    <location>
        <begin position="44"/>
        <end position="192"/>
    </location>
</feature>
<keyword evidence="7" id="KW-1185">Reference proteome</keyword>
<dbReference type="InterPro" id="IPR036249">
    <property type="entry name" value="Thioredoxin-like_sf"/>
</dbReference>
<dbReference type="AlphaFoldDB" id="A0A1A8XMT1"/>
<dbReference type="InterPro" id="IPR013740">
    <property type="entry name" value="Redoxin"/>
</dbReference>
<protein>
    <submittedName>
        <fullName evidence="6">Redoxin domain protein</fullName>
    </submittedName>
</protein>
<evidence type="ECO:0000256" key="3">
    <source>
        <dbReference type="ARBA" id="ARBA00023157"/>
    </source>
</evidence>
<reference evidence="6 7" key="1">
    <citation type="submission" date="2016-06" db="EMBL/GenBank/DDBJ databases">
        <authorList>
            <person name="Kjaerup R.B."/>
            <person name="Dalgaard T.S."/>
            <person name="Juul-Madsen H.R."/>
        </authorList>
    </citation>
    <scope>NUCLEOTIDE SEQUENCE [LARGE SCALE GENOMIC DNA]</scope>
    <source>
        <strain evidence="6">2</strain>
    </source>
</reference>
<dbReference type="Gene3D" id="3.40.30.10">
    <property type="entry name" value="Glutaredoxin"/>
    <property type="match status" value="1"/>
</dbReference>
<evidence type="ECO:0000256" key="2">
    <source>
        <dbReference type="ARBA" id="ARBA00022748"/>
    </source>
</evidence>
<dbReference type="PROSITE" id="PS00194">
    <property type="entry name" value="THIOREDOXIN_1"/>
    <property type="match status" value="1"/>
</dbReference>
<gene>
    <name evidence="6" type="ORF">PROAA_190002</name>
</gene>
<dbReference type="InterPro" id="IPR013766">
    <property type="entry name" value="Thioredoxin_domain"/>
</dbReference>
<keyword evidence="2" id="KW-0201">Cytochrome c-type biogenesis</keyword>
<dbReference type="EMBL" id="FLQY01000101">
    <property type="protein sequence ID" value="SBT06465.1"/>
    <property type="molecule type" value="Genomic_DNA"/>
</dbReference>
<evidence type="ECO:0000256" key="1">
    <source>
        <dbReference type="ARBA" id="ARBA00004196"/>
    </source>
</evidence>
<evidence type="ECO:0000259" key="5">
    <source>
        <dbReference type="PROSITE" id="PS51352"/>
    </source>
</evidence>
<dbReference type="InterPro" id="IPR017937">
    <property type="entry name" value="Thioredoxin_CS"/>
</dbReference>
<dbReference type="PANTHER" id="PTHR42852:SF6">
    <property type="entry name" value="THIOL:DISULFIDE INTERCHANGE PROTEIN DSBE"/>
    <property type="match status" value="1"/>
</dbReference>
<organism evidence="6 7">
    <name type="scientific">Candidatus Propionivibrio aalborgensis</name>
    <dbReference type="NCBI Taxonomy" id="1860101"/>
    <lineage>
        <taxon>Bacteria</taxon>
        <taxon>Pseudomonadati</taxon>
        <taxon>Pseudomonadota</taxon>
        <taxon>Betaproteobacteria</taxon>
        <taxon>Rhodocyclales</taxon>
        <taxon>Rhodocyclaceae</taxon>
        <taxon>Propionivibrio</taxon>
    </lineage>
</organism>
<sequence length="193" mass="21050">MKPSNMLALTVLVGIATLATIALLVYRLFVLEPPPTNGIPQGLLTAPKLSPEAAQKAVDNIFSLNLPDLAGRPQAIAQWRGKVLVVNYWASWCAPCVREMPALSRLHEHYASWGVQFVGIGLDDVEKMQAFVKTTPVSYPLLVSDFASQSSVLEIKGLPLTLVIGRDGNVEMTHLGPVDEKMLEPLLNRLIGR</sequence>
<dbReference type="GO" id="GO:0015036">
    <property type="term" value="F:disulfide oxidoreductase activity"/>
    <property type="evidence" value="ECO:0007669"/>
    <property type="project" value="UniProtKB-ARBA"/>
</dbReference>
<dbReference type="InterPro" id="IPR050553">
    <property type="entry name" value="Thioredoxin_ResA/DsbE_sf"/>
</dbReference>
<evidence type="ECO:0000256" key="4">
    <source>
        <dbReference type="ARBA" id="ARBA00023284"/>
    </source>
</evidence>
<dbReference type="RefSeq" id="WP_186410511.1">
    <property type="nucleotide sequence ID" value="NZ_FLQY01000101.1"/>
</dbReference>
<dbReference type="GO" id="GO:0017004">
    <property type="term" value="P:cytochrome complex assembly"/>
    <property type="evidence" value="ECO:0007669"/>
    <property type="project" value="UniProtKB-KW"/>
</dbReference>
<comment type="subcellular location">
    <subcellularLocation>
        <location evidence="1">Cell envelope</location>
    </subcellularLocation>
</comment>
<keyword evidence="4" id="KW-0676">Redox-active center</keyword>
<dbReference type="PANTHER" id="PTHR42852">
    <property type="entry name" value="THIOL:DISULFIDE INTERCHANGE PROTEIN DSBE"/>
    <property type="match status" value="1"/>
</dbReference>
<accession>A0A1A8XMT1</accession>
<evidence type="ECO:0000313" key="7">
    <source>
        <dbReference type="Proteomes" id="UP000199600"/>
    </source>
</evidence>
<dbReference type="SUPFAM" id="SSF52833">
    <property type="entry name" value="Thioredoxin-like"/>
    <property type="match status" value="1"/>
</dbReference>
<dbReference type="Proteomes" id="UP000199600">
    <property type="component" value="Unassembled WGS sequence"/>
</dbReference>
<proteinExistence type="predicted"/>
<keyword evidence="3" id="KW-1015">Disulfide bond</keyword>
<dbReference type="GO" id="GO:0030313">
    <property type="term" value="C:cell envelope"/>
    <property type="evidence" value="ECO:0007669"/>
    <property type="project" value="UniProtKB-SubCell"/>
</dbReference>
<name>A0A1A8XMT1_9RHOO</name>
<evidence type="ECO:0000313" key="6">
    <source>
        <dbReference type="EMBL" id="SBT06465.1"/>
    </source>
</evidence>